<reference evidence="9" key="1">
    <citation type="submission" date="2016-11" db="EMBL/GenBank/DDBJ databases">
        <title>Mesorhizobium oceanicum sp. nov., isolated from deep seawater in South China Sea.</title>
        <authorList>
            <person name="Fu G.-Y."/>
        </authorList>
    </citation>
    <scope>NUCLEOTIDE SEQUENCE [LARGE SCALE GENOMIC DNA]</scope>
    <source>
        <strain evidence="9">B7</strain>
    </source>
</reference>
<accession>A0A1L3SMH6</accession>
<dbReference type="Proteomes" id="UP000182840">
    <property type="component" value="Chromosome"/>
</dbReference>
<dbReference type="OrthoDB" id="9811409at2"/>
<evidence type="ECO:0000256" key="2">
    <source>
        <dbReference type="ARBA" id="ARBA00022649"/>
    </source>
</evidence>
<evidence type="ECO:0000313" key="9">
    <source>
        <dbReference type="Proteomes" id="UP000182840"/>
    </source>
</evidence>
<dbReference type="GO" id="GO:0016787">
    <property type="term" value="F:hydrolase activity"/>
    <property type="evidence" value="ECO:0007669"/>
    <property type="project" value="UniProtKB-KW"/>
</dbReference>
<dbReference type="Gene3D" id="3.30.920.30">
    <property type="entry name" value="Hypothetical protein"/>
    <property type="match status" value="1"/>
</dbReference>
<dbReference type="KEGG" id="meso:BSQ44_03315"/>
<dbReference type="EMBL" id="CP018171">
    <property type="protein sequence ID" value="APH70522.1"/>
    <property type="molecule type" value="Genomic_DNA"/>
</dbReference>
<evidence type="ECO:0000313" key="8">
    <source>
        <dbReference type="EMBL" id="APH70522.1"/>
    </source>
</evidence>
<keyword evidence="6" id="KW-0694">RNA-binding</keyword>
<gene>
    <name evidence="8" type="ORF">BSQ44_03315</name>
</gene>
<keyword evidence="7" id="KW-0346">Stress response</keyword>
<dbReference type="GO" id="GO:0003729">
    <property type="term" value="F:mRNA binding"/>
    <property type="evidence" value="ECO:0007669"/>
    <property type="project" value="InterPro"/>
</dbReference>
<dbReference type="AlphaFoldDB" id="A0A1L3SMH6"/>
<dbReference type="STRING" id="1670800.BSQ44_03315"/>
<keyword evidence="3" id="KW-0540">Nuclease</keyword>
<name>A0A1L3SMH6_9HYPH</name>
<evidence type="ECO:0000256" key="5">
    <source>
        <dbReference type="ARBA" id="ARBA00022801"/>
    </source>
</evidence>
<evidence type="ECO:0008006" key="10">
    <source>
        <dbReference type="Google" id="ProtNLM"/>
    </source>
</evidence>
<dbReference type="SUPFAM" id="SSF54786">
    <property type="entry name" value="YcfA/nrd intein domain"/>
    <property type="match status" value="1"/>
</dbReference>
<dbReference type="RefSeq" id="WP_072601934.1">
    <property type="nucleotide sequence ID" value="NZ_CP018171.1"/>
</dbReference>
<dbReference type="InterPro" id="IPR038570">
    <property type="entry name" value="HicA_sf"/>
</dbReference>
<keyword evidence="9" id="KW-1185">Reference proteome</keyword>
<evidence type="ECO:0000256" key="4">
    <source>
        <dbReference type="ARBA" id="ARBA00022759"/>
    </source>
</evidence>
<evidence type="ECO:0000256" key="7">
    <source>
        <dbReference type="ARBA" id="ARBA00023016"/>
    </source>
</evidence>
<evidence type="ECO:0000256" key="6">
    <source>
        <dbReference type="ARBA" id="ARBA00022884"/>
    </source>
</evidence>
<dbReference type="GO" id="GO:0004519">
    <property type="term" value="F:endonuclease activity"/>
    <property type="evidence" value="ECO:0007669"/>
    <property type="project" value="UniProtKB-KW"/>
</dbReference>
<protein>
    <recommendedName>
        <fullName evidence="10">Type II toxin-antitoxin system HicA family toxin</fullName>
    </recommendedName>
</protein>
<dbReference type="Pfam" id="PF07927">
    <property type="entry name" value="HicA_toxin"/>
    <property type="match status" value="1"/>
</dbReference>
<organism evidence="8 9">
    <name type="scientific">Aquibium oceanicum</name>
    <dbReference type="NCBI Taxonomy" id="1670800"/>
    <lineage>
        <taxon>Bacteria</taxon>
        <taxon>Pseudomonadati</taxon>
        <taxon>Pseudomonadota</taxon>
        <taxon>Alphaproteobacteria</taxon>
        <taxon>Hyphomicrobiales</taxon>
        <taxon>Phyllobacteriaceae</taxon>
        <taxon>Aquibium</taxon>
    </lineage>
</organism>
<evidence type="ECO:0000256" key="3">
    <source>
        <dbReference type="ARBA" id="ARBA00022722"/>
    </source>
</evidence>
<keyword evidence="2" id="KW-1277">Toxin-antitoxin system</keyword>
<proteinExistence type="inferred from homology"/>
<sequence length="68" mass="7737">MPRKANRTPREIAAKLRGDGWVVKRKGPGDHVQYVHREKPGKVTLDMGADPIPTGTLRSIYRQAGWEW</sequence>
<dbReference type="InterPro" id="IPR012933">
    <property type="entry name" value="HicA_mRNA_interferase"/>
</dbReference>
<evidence type="ECO:0000256" key="1">
    <source>
        <dbReference type="ARBA" id="ARBA00006620"/>
    </source>
</evidence>
<keyword evidence="4" id="KW-0255">Endonuclease</keyword>
<keyword evidence="5" id="KW-0378">Hydrolase</keyword>
<comment type="similarity">
    <text evidence="1">Belongs to the HicA mRNA interferase family.</text>
</comment>